<reference evidence="2" key="1">
    <citation type="submission" date="2022-03" db="EMBL/GenBank/DDBJ databases">
        <authorList>
            <person name="Tunstrom K."/>
        </authorList>
    </citation>
    <scope>NUCLEOTIDE SEQUENCE</scope>
</reference>
<keyword evidence="3" id="KW-1185">Reference proteome</keyword>
<evidence type="ECO:0000256" key="1">
    <source>
        <dbReference type="SAM" id="MobiDB-lite"/>
    </source>
</evidence>
<dbReference type="AlphaFoldDB" id="A0AAU9TPU2"/>
<protein>
    <submittedName>
        <fullName evidence="2">Uncharacterized protein</fullName>
    </submittedName>
</protein>
<feature type="compositionally biased region" description="Acidic residues" evidence="1">
    <location>
        <begin position="75"/>
        <end position="96"/>
    </location>
</feature>
<organism evidence="2 3">
    <name type="scientific">Euphydryas editha</name>
    <name type="common">Edith's checkerspot</name>
    <dbReference type="NCBI Taxonomy" id="104508"/>
    <lineage>
        <taxon>Eukaryota</taxon>
        <taxon>Metazoa</taxon>
        <taxon>Ecdysozoa</taxon>
        <taxon>Arthropoda</taxon>
        <taxon>Hexapoda</taxon>
        <taxon>Insecta</taxon>
        <taxon>Pterygota</taxon>
        <taxon>Neoptera</taxon>
        <taxon>Endopterygota</taxon>
        <taxon>Lepidoptera</taxon>
        <taxon>Glossata</taxon>
        <taxon>Ditrysia</taxon>
        <taxon>Papilionoidea</taxon>
        <taxon>Nymphalidae</taxon>
        <taxon>Nymphalinae</taxon>
        <taxon>Euphydryas</taxon>
    </lineage>
</organism>
<proteinExistence type="predicted"/>
<name>A0AAU9TPU2_EUPED</name>
<sequence>MNSEEDIGYRITHEDEVLKWTSSTQEEILITCDRDIGLETSKDHCHTTEISVWDMQNEKSDLLLTFVGQSNNSEESTEEEDIAFDDSESCDSEDKENDCAKCRRNYYDMKRPKVDWIQCGRCHNWN</sequence>
<evidence type="ECO:0000313" key="3">
    <source>
        <dbReference type="Proteomes" id="UP001153954"/>
    </source>
</evidence>
<accession>A0AAU9TPU2</accession>
<evidence type="ECO:0000313" key="2">
    <source>
        <dbReference type="EMBL" id="CAH2088886.1"/>
    </source>
</evidence>
<gene>
    <name evidence="2" type="ORF">EEDITHA_LOCUS5001</name>
</gene>
<dbReference type="EMBL" id="CAKOGL010000007">
    <property type="protein sequence ID" value="CAH2088886.1"/>
    <property type="molecule type" value="Genomic_DNA"/>
</dbReference>
<feature type="region of interest" description="Disordered" evidence="1">
    <location>
        <begin position="70"/>
        <end position="96"/>
    </location>
</feature>
<comment type="caution">
    <text evidence="2">The sequence shown here is derived from an EMBL/GenBank/DDBJ whole genome shotgun (WGS) entry which is preliminary data.</text>
</comment>
<dbReference type="Proteomes" id="UP001153954">
    <property type="component" value="Unassembled WGS sequence"/>
</dbReference>